<evidence type="ECO:0000256" key="2">
    <source>
        <dbReference type="RuleBase" id="RU049442"/>
    </source>
</evidence>
<dbReference type="SUPFAM" id="SSF50353">
    <property type="entry name" value="Cytokine"/>
    <property type="match status" value="1"/>
</dbReference>
<dbReference type="Pfam" id="PF00167">
    <property type="entry name" value="FGF"/>
    <property type="match status" value="1"/>
</dbReference>
<dbReference type="Gene3D" id="3.30.530.20">
    <property type="match status" value="1"/>
</dbReference>
<evidence type="ECO:0000256" key="3">
    <source>
        <dbReference type="SAM" id="MobiDB-lite"/>
    </source>
</evidence>
<dbReference type="GO" id="GO:0008289">
    <property type="term" value="F:lipid binding"/>
    <property type="evidence" value="ECO:0007669"/>
    <property type="project" value="InterPro"/>
</dbReference>
<dbReference type="InterPro" id="IPR008996">
    <property type="entry name" value="IL1/FGF"/>
</dbReference>
<dbReference type="SUPFAM" id="SSF55961">
    <property type="entry name" value="Bet v1-like"/>
    <property type="match status" value="1"/>
</dbReference>
<dbReference type="Gene3D" id="2.80.10.50">
    <property type="match status" value="1"/>
</dbReference>
<comment type="similarity">
    <text evidence="1 2">Belongs to the heparin-binding growth factors family.</text>
</comment>
<accession>A0A7R8ZK95</accession>
<dbReference type="InterPro" id="IPR002209">
    <property type="entry name" value="Fibroblast_GF_fam"/>
</dbReference>
<dbReference type="AlphaFoldDB" id="A0A7R8ZK95"/>
<dbReference type="EMBL" id="OB661002">
    <property type="protein sequence ID" value="CAD7227014.1"/>
    <property type="molecule type" value="Genomic_DNA"/>
</dbReference>
<evidence type="ECO:0000256" key="1">
    <source>
        <dbReference type="ARBA" id="ARBA00007936"/>
    </source>
</evidence>
<dbReference type="PANTHER" id="PTHR11486">
    <property type="entry name" value="FIBROBLAST GROWTH FACTOR"/>
    <property type="match status" value="1"/>
</dbReference>
<dbReference type="InterPro" id="IPR056378">
    <property type="entry name" value="Let-756-like_FGF"/>
</dbReference>
<dbReference type="OrthoDB" id="5987799at2759"/>
<dbReference type="CDD" id="cd00177">
    <property type="entry name" value="START"/>
    <property type="match status" value="1"/>
</dbReference>
<dbReference type="PRINTS" id="PR00263">
    <property type="entry name" value="HBGFFGF"/>
</dbReference>
<proteinExistence type="inferred from homology"/>
<sequence>MSETRVERYCPCVKWFQKEEQKLQISNPMPTSGPIGKTAENRKRERLRRQDEVEIPDPENPECPPCGPRPRWLPQDDGSPVYKRRKRLYCKTGFHIAICPNGTVRGTTDATDPCTLLEFSSAEQGGEVQIRGVESNLYLAMDRKGKLYGESNRYEEGTVWIELLHGLHTSYLNRKYAHMGWYMAIKKSGKAKKAKKTIWGQKAVKFISNEELLRIRDDGLSMILDQILPDAEEWPVQKLKEKEKEFLPDLEIRRATKNYPPLAKDPYRSIGLVTTTIPLNQRLVDDHTWTNVEKVPKWNANVKSCKILKVIDNDTRVIYIESTAKAFGMVAPRDFVMISARKRLDEKRVIQLLLPVQSSEWPEVPGCVRGELGPSAVIFEAVDEESTILVRLYNDDYQIPVFLYPFFARKINESAIQDALNLVRYFRNEEIVNIDVKLPSWMIKSPGRI</sequence>
<dbReference type="Pfam" id="PF01852">
    <property type="entry name" value="START"/>
    <property type="match status" value="1"/>
</dbReference>
<dbReference type="CDD" id="cd00058">
    <property type="entry name" value="beta-trefoil_FGF"/>
    <property type="match status" value="1"/>
</dbReference>
<feature type="compositionally biased region" description="Basic and acidic residues" evidence="3">
    <location>
        <begin position="39"/>
        <end position="52"/>
    </location>
</feature>
<dbReference type="GO" id="GO:0008083">
    <property type="term" value="F:growth factor activity"/>
    <property type="evidence" value="ECO:0007669"/>
    <property type="project" value="InterPro"/>
</dbReference>
<dbReference type="SMART" id="SM00234">
    <property type="entry name" value="START"/>
    <property type="match status" value="1"/>
</dbReference>
<evidence type="ECO:0000313" key="4">
    <source>
        <dbReference type="EMBL" id="CAD7227014.1"/>
    </source>
</evidence>
<dbReference type="PROSITE" id="PS50848">
    <property type="entry name" value="START"/>
    <property type="match status" value="1"/>
</dbReference>
<gene>
    <name evidence="4" type="ORF">CTOB1V02_LOCUS4925</name>
</gene>
<reference evidence="4" key="1">
    <citation type="submission" date="2020-11" db="EMBL/GenBank/DDBJ databases">
        <authorList>
            <person name="Tran Van P."/>
        </authorList>
    </citation>
    <scope>NUCLEOTIDE SEQUENCE</scope>
</reference>
<dbReference type="InterPro" id="IPR002913">
    <property type="entry name" value="START_lipid-bd_dom"/>
</dbReference>
<organism evidence="4">
    <name type="scientific">Cyprideis torosa</name>
    <dbReference type="NCBI Taxonomy" id="163714"/>
    <lineage>
        <taxon>Eukaryota</taxon>
        <taxon>Metazoa</taxon>
        <taxon>Ecdysozoa</taxon>
        <taxon>Arthropoda</taxon>
        <taxon>Crustacea</taxon>
        <taxon>Oligostraca</taxon>
        <taxon>Ostracoda</taxon>
        <taxon>Podocopa</taxon>
        <taxon>Podocopida</taxon>
        <taxon>Cytherocopina</taxon>
        <taxon>Cytheroidea</taxon>
        <taxon>Cytherideidae</taxon>
        <taxon>Cyprideis</taxon>
    </lineage>
</organism>
<protein>
    <recommendedName>
        <fullName evidence="2">Fibroblast growth factor</fullName>
        <shortName evidence="2">FGF</shortName>
    </recommendedName>
</protein>
<dbReference type="SMART" id="SM00442">
    <property type="entry name" value="FGF"/>
    <property type="match status" value="1"/>
</dbReference>
<dbReference type="InterPro" id="IPR023393">
    <property type="entry name" value="START-like_dom_sf"/>
</dbReference>
<name>A0A7R8ZK95_9CRUS</name>
<feature type="region of interest" description="Disordered" evidence="3">
    <location>
        <begin position="23"/>
        <end position="77"/>
    </location>
</feature>